<dbReference type="InterPro" id="IPR029058">
    <property type="entry name" value="AB_hydrolase_fold"/>
</dbReference>
<evidence type="ECO:0000313" key="2">
    <source>
        <dbReference type="Proteomes" id="UP000075260"/>
    </source>
</evidence>
<dbReference type="Gene3D" id="3.40.50.1820">
    <property type="entry name" value="alpha/beta hydrolase"/>
    <property type="match status" value="2"/>
</dbReference>
<evidence type="ECO:0000313" key="1">
    <source>
        <dbReference type="EMBL" id="KYF62221.1"/>
    </source>
</evidence>
<sequence length="404" mass="43449">MSAPPIDAMLGHGRRPASAGYWPSPEDDPAVSLGREPVVAVGSDGALVRGLLWTPPGGRLKVAAVLAHPRADFSVHYLCPLLAARGIAALGFATRYVNNDTDCLHEKAALDVETAVEAARARGAESVVLLGNSGGGSLLALAEAGAAAEGRRLGDAFIALAAHPGQGVFLEQAIDPSVVEEADPLSVDPSLDMYAPDNGWRPWPEPCRYDRAWLARYRAAQRARVARIDAIARAALEAQAEAERAMEGMEARHPDWNRLRRRSALGRYLTVYRTVADPAYLDLTIEPDDRAMGSIFASPDPFLANHGYGGVARTLTARAWLSTWSSLSSRARLADSLRAVTIPTLVVHATADTEIRGRQAREIFEASAAPDRSYVELRGATHFLHGHRQAAAELIAGWIRERLG</sequence>
<dbReference type="Proteomes" id="UP000075260">
    <property type="component" value="Unassembled WGS sequence"/>
</dbReference>
<name>A0A150Q2I2_SORCE</name>
<dbReference type="SUPFAM" id="SSF53474">
    <property type="entry name" value="alpha/beta-Hydrolases"/>
    <property type="match status" value="1"/>
</dbReference>
<dbReference type="EMBL" id="JEMA01001114">
    <property type="protein sequence ID" value="KYF62221.1"/>
    <property type="molecule type" value="Genomic_DNA"/>
</dbReference>
<proteinExistence type="predicted"/>
<dbReference type="OrthoDB" id="2062670at2"/>
<evidence type="ECO:0008006" key="3">
    <source>
        <dbReference type="Google" id="ProtNLM"/>
    </source>
</evidence>
<comment type="caution">
    <text evidence="1">The sequence shown here is derived from an EMBL/GenBank/DDBJ whole genome shotgun (WGS) entry which is preliminary data.</text>
</comment>
<organism evidence="1 2">
    <name type="scientific">Sorangium cellulosum</name>
    <name type="common">Polyangium cellulosum</name>
    <dbReference type="NCBI Taxonomy" id="56"/>
    <lineage>
        <taxon>Bacteria</taxon>
        <taxon>Pseudomonadati</taxon>
        <taxon>Myxococcota</taxon>
        <taxon>Polyangia</taxon>
        <taxon>Polyangiales</taxon>
        <taxon>Polyangiaceae</taxon>
        <taxon>Sorangium</taxon>
    </lineage>
</organism>
<dbReference type="AlphaFoldDB" id="A0A150Q2I2"/>
<dbReference type="RefSeq" id="WP_061612740.1">
    <property type="nucleotide sequence ID" value="NZ_JEMA01001114.1"/>
</dbReference>
<accession>A0A150Q2I2</accession>
<reference evidence="1 2" key="1">
    <citation type="submission" date="2014-02" db="EMBL/GenBank/DDBJ databases">
        <title>The small core and large imbalanced accessory genome model reveals a collaborative survival strategy of Sorangium cellulosum strains in nature.</title>
        <authorList>
            <person name="Han K."/>
            <person name="Peng R."/>
            <person name="Blom J."/>
            <person name="Li Y.-Z."/>
        </authorList>
    </citation>
    <scope>NUCLEOTIDE SEQUENCE [LARGE SCALE GENOMIC DNA]</scope>
    <source>
        <strain evidence="1 2">So0008-312</strain>
    </source>
</reference>
<gene>
    <name evidence="1" type="ORF">BE15_06295</name>
</gene>
<protein>
    <recommendedName>
        <fullName evidence="3">Alpha/beta hydrolase</fullName>
    </recommendedName>
</protein>